<comment type="caution">
    <text evidence="2">The sequence shown here is derived from an EMBL/GenBank/DDBJ whole genome shotgun (WGS) entry which is preliminary data.</text>
</comment>
<name>A0ABN8MC04_9CNID</name>
<dbReference type="EMBL" id="CALNXI010000440">
    <property type="protein sequence ID" value="CAH3027190.1"/>
    <property type="molecule type" value="Genomic_DNA"/>
</dbReference>
<feature type="compositionally biased region" description="Low complexity" evidence="1">
    <location>
        <begin position="47"/>
        <end position="60"/>
    </location>
</feature>
<evidence type="ECO:0000256" key="1">
    <source>
        <dbReference type="SAM" id="MobiDB-lite"/>
    </source>
</evidence>
<evidence type="ECO:0000313" key="2">
    <source>
        <dbReference type="EMBL" id="CAH3027190.1"/>
    </source>
</evidence>
<dbReference type="Proteomes" id="UP001159427">
    <property type="component" value="Unassembled WGS sequence"/>
</dbReference>
<proteinExistence type="predicted"/>
<accession>A0ABN8MC04</accession>
<organism evidence="2 3">
    <name type="scientific">Porites evermanni</name>
    <dbReference type="NCBI Taxonomy" id="104178"/>
    <lineage>
        <taxon>Eukaryota</taxon>
        <taxon>Metazoa</taxon>
        <taxon>Cnidaria</taxon>
        <taxon>Anthozoa</taxon>
        <taxon>Hexacorallia</taxon>
        <taxon>Scleractinia</taxon>
        <taxon>Fungiina</taxon>
        <taxon>Poritidae</taxon>
        <taxon>Porites</taxon>
    </lineage>
</organism>
<feature type="region of interest" description="Disordered" evidence="1">
    <location>
        <begin position="43"/>
        <end position="120"/>
    </location>
</feature>
<gene>
    <name evidence="2" type="ORF">PEVE_00030964</name>
</gene>
<reference evidence="2 3" key="1">
    <citation type="submission" date="2022-05" db="EMBL/GenBank/DDBJ databases">
        <authorList>
            <consortium name="Genoscope - CEA"/>
            <person name="William W."/>
        </authorList>
    </citation>
    <scope>NUCLEOTIDE SEQUENCE [LARGE SCALE GENOMIC DNA]</scope>
</reference>
<protein>
    <submittedName>
        <fullName evidence="2">Uncharacterized protein</fullName>
    </submittedName>
</protein>
<evidence type="ECO:0000313" key="3">
    <source>
        <dbReference type="Proteomes" id="UP001159427"/>
    </source>
</evidence>
<keyword evidence="3" id="KW-1185">Reference proteome</keyword>
<sequence>MSCTTYHKVIPFLYRNAQTFWGSCQRHWEKLNLSKARKSHLQKVEIPSPILSSPPTTASTETVSGENSAGCPTAPSRKQPEPGPPATCPAPLAERQKSNAVTHSGRSIHPPGYLQDFVQT</sequence>